<evidence type="ECO:0008006" key="3">
    <source>
        <dbReference type="Google" id="ProtNLM"/>
    </source>
</evidence>
<evidence type="ECO:0000313" key="1">
    <source>
        <dbReference type="EMBL" id="TVP40161.1"/>
    </source>
</evidence>
<dbReference type="EMBL" id="VOAH01000009">
    <property type="protein sequence ID" value="TVP40161.1"/>
    <property type="molecule type" value="Genomic_DNA"/>
</dbReference>
<dbReference type="InterPro" id="IPR009409">
    <property type="entry name" value="DUF1059"/>
</dbReference>
<organism evidence="1 2">
    <name type="scientific">Candidatus Nitrosocosmicus arcticus</name>
    <dbReference type="NCBI Taxonomy" id="2035267"/>
    <lineage>
        <taxon>Archaea</taxon>
        <taxon>Nitrososphaerota</taxon>
        <taxon>Nitrososphaeria</taxon>
        <taxon>Nitrososphaerales</taxon>
        <taxon>Nitrososphaeraceae</taxon>
        <taxon>Candidatus Nitrosocosmicus</taxon>
    </lineage>
</organism>
<accession>A0A557SU71</accession>
<keyword evidence="2" id="KW-1185">Reference proteome</keyword>
<dbReference type="OrthoDB" id="9023at2157"/>
<sequence>MLSFKCSDVGFDCNYTVTEDNDAEIMKKVMEHGKRDHNLNSNDFTPSLIDNIRGKMQKVEDN</sequence>
<proteinExistence type="predicted"/>
<evidence type="ECO:0000313" key="2">
    <source>
        <dbReference type="Proteomes" id="UP000315289"/>
    </source>
</evidence>
<comment type="caution">
    <text evidence="1">The sequence shown here is derived from an EMBL/GenBank/DDBJ whole genome shotgun (WGS) entry which is preliminary data.</text>
</comment>
<dbReference type="Pfam" id="PF06348">
    <property type="entry name" value="DUF1059"/>
    <property type="match status" value="1"/>
</dbReference>
<dbReference type="Proteomes" id="UP000315289">
    <property type="component" value="Unassembled WGS sequence"/>
</dbReference>
<gene>
    <name evidence="1" type="ORF">NARC_90067</name>
</gene>
<protein>
    <recommendedName>
        <fullName evidence="3">Small metal-binding protein</fullName>
    </recommendedName>
</protein>
<dbReference type="AlphaFoldDB" id="A0A557SU71"/>
<reference evidence="1 2" key="1">
    <citation type="journal article" date="2019" name="Front. Microbiol.">
        <title>Ammonia Oxidation by the Arctic Terrestrial Thaumarchaeote Candidatus Nitrosocosmicus arcticus Is Stimulated by Increasing Temperatures.</title>
        <authorList>
            <person name="Alves R.J.E."/>
            <person name="Kerou M."/>
            <person name="Zappe A."/>
            <person name="Bittner R."/>
            <person name="Abby S.S."/>
            <person name="Schmidt H.A."/>
            <person name="Pfeifer K."/>
            <person name="Schleper C."/>
        </authorList>
    </citation>
    <scope>NUCLEOTIDE SEQUENCE [LARGE SCALE GENOMIC DNA]</scope>
    <source>
        <strain evidence="1 2">Kfb</strain>
    </source>
</reference>
<dbReference type="RefSeq" id="WP_144731875.1">
    <property type="nucleotide sequence ID" value="NZ_ML675585.1"/>
</dbReference>
<name>A0A557SU71_9ARCH</name>